<feature type="compositionally biased region" description="Basic residues" evidence="11">
    <location>
        <begin position="7"/>
        <end position="24"/>
    </location>
</feature>
<dbReference type="GO" id="GO:0019843">
    <property type="term" value="F:rRNA binding"/>
    <property type="evidence" value="ECO:0007669"/>
    <property type="project" value="TreeGrafter"/>
</dbReference>
<evidence type="ECO:0000256" key="1">
    <source>
        <dbReference type="ARBA" id="ARBA00002883"/>
    </source>
</evidence>
<evidence type="ECO:0000256" key="4">
    <source>
        <dbReference type="ARBA" id="ARBA00011192"/>
    </source>
</evidence>
<dbReference type="EMBL" id="ML736194">
    <property type="protein sequence ID" value="KAE8379419.1"/>
    <property type="molecule type" value="Genomic_DNA"/>
</dbReference>
<dbReference type="Gene3D" id="3.40.50.300">
    <property type="entry name" value="P-loop containing nucleotide triphosphate hydrolases"/>
    <property type="match status" value="1"/>
</dbReference>
<dbReference type="InterPro" id="IPR027417">
    <property type="entry name" value="P-loop_NTPase"/>
</dbReference>
<keyword evidence="6 10" id="KW-0690">Ribosome biogenesis</keyword>
<name>A0A5N7BCJ0_9EURO</name>
<dbReference type="Pfam" id="PF06862">
    <property type="entry name" value="Utp25_C"/>
    <property type="match status" value="1"/>
</dbReference>
<feature type="compositionally biased region" description="Acidic residues" evidence="11">
    <location>
        <begin position="34"/>
        <end position="75"/>
    </location>
</feature>
<protein>
    <recommendedName>
        <fullName evidence="5 10">U3 small nucleolar RNA-associated protein 25</fullName>
        <shortName evidence="10">U3 snoRNA-associated protein 25</shortName>
    </recommendedName>
</protein>
<evidence type="ECO:0000256" key="7">
    <source>
        <dbReference type="ARBA" id="ARBA00022552"/>
    </source>
</evidence>
<comment type="similarity">
    <text evidence="3 10">Belongs to the UTP25 family.</text>
</comment>
<comment type="subcellular location">
    <subcellularLocation>
        <location evidence="2 10">Nucleus</location>
        <location evidence="2 10">Nucleolus</location>
    </subcellularLocation>
</comment>
<feature type="compositionally biased region" description="Acidic residues" evidence="11">
    <location>
        <begin position="137"/>
        <end position="164"/>
    </location>
</feature>
<feature type="compositionally biased region" description="Basic and acidic residues" evidence="11">
    <location>
        <begin position="165"/>
        <end position="177"/>
    </location>
</feature>
<keyword evidence="15" id="KW-1185">Reference proteome</keyword>
<sequence length="746" mass="84699">MAPPRNRGPKGRGTHARAPVKRKNGFTTSRVDEIESEESSSGEEGQFEDDIEDEMDYEGPMDDASSDSDGDEDDDKSARPYNELLQLLNTTADSKGPARKKRKTEHKEHKVELADTVVAANEMELPEEDDLHQQEPSDVEDDDNLDEADSDGQVDSDNEDDNDPFDAHFSGKKEDELSKQIKAVGDNNWKTVKKELPDDLRLVRAAPDAGSDLSYLPALKNIANLKVSKDYPQTREYLRKQSQLLIILQLKKKLKAPALEHIPQINGHAQQLAPYIFDYQDVLYGARKSSNSAQLRNILAVHAVNHVLKTRDRVLKNNTRVSKEQDSDLDLRDQGFTRPKVLYLLPTKQACVRVVESITQLFQPEQQENKKRFMDSFSATDDKSWESKPDDFQELFGGNDDDMFRLGLKFTRKTVKFFAQFYASDMILASPLGLRTIMDQADAKKRDHDFLSSIEVVIVDQADALLMQNWDHVDYIFKHLNLQPREAHGCDFSRVRTWYLDNNARYVRQMIMLASFITPEINSVFSTQMQNVSGKIKITPVYAGAISEVPLPVSVKQTFSRFDCLSPAKDPDARFKHFTTTVLSSLVRNITSGRGNSGGGTLIFIPSYLDFVRVRNYFATSAQTTNVSFGAISEYSDTRDIMRARTHFMNGRHSVLLYTERFHHFRRYQIRGVKRVIMYGVPENPMFWGEIVGFLGMDPAAIDEAVEGGVRALFSKWDALKLERIVGTKRVGNMLREKGGDTFTFV</sequence>
<organism evidence="14 15">
    <name type="scientific">Aspergillus bertholletiae</name>
    <dbReference type="NCBI Taxonomy" id="1226010"/>
    <lineage>
        <taxon>Eukaryota</taxon>
        <taxon>Fungi</taxon>
        <taxon>Dikarya</taxon>
        <taxon>Ascomycota</taxon>
        <taxon>Pezizomycotina</taxon>
        <taxon>Eurotiomycetes</taxon>
        <taxon>Eurotiomycetidae</taxon>
        <taxon>Eurotiales</taxon>
        <taxon>Aspergillaceae</taxon>
        <taxon>Aspergillus</taxon>
        <taxon>Aspergillus subgen. Circumdati</taxon>
    </lineage>
</organism>
<evidence type="ECO:0000259" key="12">
    <source>
        <dbReference type="Pfam" id="PF06862"/>
    </source>
</evidence>
<evidence type="ECO:0000256" key="5">
    <source>
        <dbReference type="ARBA" id="ARBA00015422"/>
    </source>
</evidence>
<dbReference type="FunFam" id="3.40.50.300:FF:002356">
    <property type="entry name" value="U3 small nucleolar RNA-associated protein 25"/>
    <property type="match status" value="1"/>
</dbReference>
<dbReference type="GO" id="GO:0000462">
    <property type="term" value="P:maturation of SSU-rRNA from tricistronic rRNA transcript (SSU-rRNA, 5.8S rRNA, LSU-rRNA)"/>
    <property type="evidence" value="ECO:0007669"/>
    <property type="project" value="TreeGrafter"/>
</dbReference>
<dbReference type="PANTHER" id="PTHR12933:SF0">
    <property type="entry name" value="U3 SMALL NUCLEOLAR RNA-ASSOCIATED PROTEIN 25 HOMOLOG"/>
    <property type="match status" value="1"/>
</dbReference>
<dbReference type="Proteomes" id="UP000326198">
    <property type="component" value="Unassembled WGS sequence"/>
</dbReference>
<feature type="region of interest" description="Disordered" evidence="11">
    <location>
        <begin position="1"/>
        <end position="177"/>
    </location>
</feature>
<evidence type="ECO:0000256" key="9">
    <source>
        <dbReference type="ARBA" id="ARBA00023274"/>
    </source>
</evidence>
<evidence type="ECO:0000256" key="2">
    <source>
        <dbReference type="ARBA" id="ARBA00004604"/>
    </source>
</evidence>
<dbReference type="PANTHER" id="PTHR12933">
    <property type="entry name" value="ORF PROTEIN-RELATED"/>
    <property type="match status" value="1"/>
</dbReference>
<evidence type="ECO:0000256" key="11">
    <source>
        <dbReference type="SAM" id="MobiDB-lite"/>
    </source>
</evidence>
<evidence type="ECO:0000313" key="15">
    <source>
        <dbReference type="Proteomes" id="UP000326198"/>
    </source>
</evidence>
<dbReference type="InterPro" id="IPR053940">
    <property type="entry name" value="UTP25_NTPase-like"/>
</dbReference>
<dbReference type="GO" id="GO:0032040">
    <property type="term" value="C:small-subunit processome"/>
    <property type="evidence" value="ECO:0007669"/>
    <property type="project" value="TreeGrafter"/>
</dbReference>
<gene>
    <name evidence="14" type="ORF">BDV26DRAFT_259394</name>
</gene>
<evidence type="ECO:0000259" key="13">
    <source>
        <dbReference type="Pfam" id="PF22916"/>
    </source>
</evidence>
<dbReference type="Pfam" id="PF22916">
    <property type="entry name" value="UTP25_NTPase-like"/>
    <property type="match status" value="1"/>
</dbReference>
<evidence type="ECO:0000256" key="10">
    <source>
        <dbReference type="RuleBase" id="RU365070"/>
    </source>
</evidence>
<evidence type="ECO:0000256" key="6">
    <source>
        <dbReference type="ARBA" id="ARBA00022517"/>
    </source>
</evidence>
<feature type="domain" description="UTP25 NTP hydrolase-like" evidence="13">
    <location>
        <begin position="279"/>
        <end position="536"/>
    </location>
</feature>
<reference evidence="14 15" key="1">
    <citation type="submission" date="2019-04" db="EMBL/GenBank/DDBJ databases">
        <title>Friends and foes A comparative genomics studyof 23 Aspergillus species from section Flavi.</title>
        <authorList>
            <consortium name="DOE Joint Genome Institute"/>
            <person name="Kjaerbolling I."/>
            <person name="Vesth T."/>
            <person name="Frisvad J.C."/>
            <person name="Nybo J.L."/>
            <person name="Theobald S."/>
            <person name="Kildgaard S."/>
            <person name="Isbrandt T."/>
            <person name="Kuo A."/>
            <person name="Sato A."/>
            <person name="Lyhne E.K."/>
            <person name="Kogle M.E."/>
            <person name="Wiebenga A."/>
            <person name="Kun R.S."/>
            <person name="Lubbers R.J."/>
            <person name="Makela M.R."/>
            <person name="Barry K."/>
            <person name="Chovatia M."/>
            <person name="Clum A."/>
            <person name="Daum C."/>
            <person name="Haridas S."/>
            <person name="He G."/>
            <person name="LaButti K."/>
            <person name="Lipzen A."/>
            <person name="Mondo S."/>
            <person name="Riley R."/>
            <person name="Salamov A."/>
            <person name="Simmons B.A."/>
            <person name="Magnuson J.K."/>
            <person name="Henrissat B."/>
            <person name="Mortensen U.H."/>
            <person name="Larsen T.O."/>
            <person name="Devries R.P."/>
            <person name="Grigoriev I.V."/>
            <person name="Machida M."/>
            <person name="Baker S.E."/>
            <person name="Andersen M.R."/>
        </authorList>
    </citation>
    <scope>NUCLEOTIDE SEQUENCE [LARGE SCALE GENOMIC DNA]</scope>
    <source>
        <strain evidence="14 15">IBT 29228</strain>
    </source>
</reference>
<dbReference type="AlphaFoldDB" id="A0A5N7BCJ0"/>
<evidence type="ECO:0000256" key="8">
    <source>
        <dbReference type="ARBA" id="ARBA00023242"/>
    </source>
</evidence>
<accession>A0A5N7BCJ0</accession>
<keyword evidence="9 10" id="KW-0687">Ribonucleoprotein</keyword>
<dbReference type="InterPro" id="IPR010678">
    <property type="entry name" value="UTP25"/>
</dbReference>
<keyword evidence="7 10" id="KW-0698">rRNA processing</keyword>
<dbReference type="GO" id="GO:0034511">
    <property type="term" value="F:U3 snoRNA binding"/>
    <property type="evidence" value="ECO:0007669"/>
    <property type="project" value="InterPro"/>
</dbReference>
<keyword evidence="8 10" id="KW-0539">Nucleus</keyword>
<evidence type="ECO:0000256" key="3">
    <source>
        <dbReference type="ARBA" id="ARBA00009223"/>
    </source>
</evidence>
<feature type="domain" description="UTP25 C-terminal" evidence="12">
    <location>
        <begin position="552"/>
        <end position="745"/>
    </location>
</feature>
<dbReference type="OrthoDB" id="10264378at2759"/>
<proteinExistence type="inferred from homology"/>
<evidence type="ECO:0000313" key="14">
    <source>
        <dbReference type="EMBL" id="KAE8379419.1"/>
    </source>
</evidence>
<dbReference type="InterPro" id="IPR053939">
    <property type="entry name" value="UTP25_C"/>
</dbReference>
<comment type="function">
    <text evidence="1 10">DEAD-box RNA helicase-like protein required for pre-18S rRNA processing, specifically at sites A0, A1, and A2.</text>
</comment>
<comment type="subunit">
    <text evidence="4 10">Component of the ribosomal small subunit (SSU) processome composed of at least 40 protein subunits and snoRNA U3.</text>
</comment>